<accession>A0A3B6SD07</accession>
<reference evidence="1" key="2">
    <citation type="submission" date="2018-10" db="UniProtKB">
        <authorList>
            <consortium name="EnsemblPlants"/>
        </authorList>
    </citation>
    <scope>IDENTIFICATION</scope>
</reference>
<dbReference type="Gramene" id="TraesCS7B02G061000.1">
    <property type="protein sequence ID" value="TraesCS7B02G061000.1.cds1"/>
    <property type="gene ID" value="TraesCS7B02G061000"/>
</dbReference>
<protein>
    <submittedName>
        <fullName evidence="1">Uncharacterized protein</fullName>
    </submittedName>
</protein>
<dbReference type="Gramene" id="TraesLAC7B03G04017930.1">
    <property type="protein sequence ID" value="TraesLAC7B03G04017930.1.CDS1"/>
    <property type="gene ID" value="TraesLAC7B03G04017930"/>
</dbReference>
<dbReference type="Gramene" id="TraesSTA7B03G04061400.1">
    <property type="protein sequence ID" value="TraesSTA7B03G04061400.1.CDS1"/>
    <property type="gene ID" value="TraesSTA7B03G04061400"/>
</dbReference>
<proteinExistence type="predicted"/>
<dbReference type="Gramene" id="TraesCLE_scaffold_058501_01G000100.1">
    <property type="protein sequence ID" value="TraesCLE_scaffold_058501_01G000100.1"/>
    <property type="gene ID" value="TraesCLE_scaffold_058501_01G000100"/>
</dbReference>
<evidence type="ECO:0000313" key="1">
    <source>
        <dbReference type="EnsemblPlants" id="TraesCS7B02G061000.1.cds1"/>
    </source>
</evidence>
<dbReference type="Gramene" id="TraesSYM5B03G02936380.1">
    <property type="protein sequence ID" value="TraesSYM5B03G02936380.1.CDS1"/>
    <property type="gene ID" value="TraesSYM5B03G02936380"/>
</dbReference>
<dbReference type="Gramene" id="TraesCS7B03G0162200.1">
    <property type="protein sequence ID" value="TraesCS7B03G0162200.1.CDS1"/>
    <property type="gene ID" value="TraesCS7B03G0162200"/>
</dbReference>
<dbReference type="Gramene" id="TraesWEE_scaffold_062319_01G000100.1">
    <property type="protein sequence ID" value="TraesWEE_scaffold_062319_01G000100.1"/>
    <property type="gene ID" value="TraesWEE_scaffold_062319_01G000100"/>
</dbReference>
<dbReference type="EnsemblPlants" id="TraesCS7B02G061000.1">
    <property type="protein sequence ID" value="TraesCS7B02G061000.1.cds1"/>
    <property type="gene ID" value="TraesCS7B02G061000"/>
</dbReference>
<dbReference type="Gramene" id="TraesLDM7B03G04069220.1">
    <property type="protein sequence ID" value="TraesLDM7B03G04069220.1.CDS1"/>
    <property type="gene ID" value="TraesLDM7B03G04069220"/>
</dbReference>
<dbReference type="STRING" id="4565.A0A3B6SD07"/>
<dbReference type="Gramene" id="TraesROB_scaffold_062054_01G000100.1">
    <property type="protein sequence ID" value="TraesROB_scaffold_062054_01G000100.1"/>
    <property type="gene ID" value="TraesROB_scaffold_062054_01G000100"/>
</dbReference>
<organism evidence="1">
    <name type="scientific">Triticum aestivum</name>
    <name type="common">Wheat</name>
    <dbReference type="NCBI Taxonomy" id="4565"/>
    <lineage>
        <taxon>Eukaryota</taxon>
        <taxon>Viridiplantae</taxon>
        <taxon>Streptophyta</taxon>
        <taxon>Embryophyta</taxon>
        <taxon>Tracheophyta</taxon>
        <taxon>Spermatophyta</taxon>
        <taxon>Magnoliopsida</taxon>
        <taxon>Liliopsida</taxon>
        <taxon>Poales</taxon>
        <taxon>Poaceae</taxon>
        <taxon>BOP clade</taxon>
        <taxon>Pooideae</taxon>
        <taxon>Triticodae</taxon>
        <taxon>Triticeae</taxon>
        <taxon>Triticinae</taxon>
        <taxon>Triticum</taxon>
    </lineage>
</organism>
<dbReference type="Gramene" id="TraesJAG7B03G04048540.1">
    <property type="protein sequence ID" value="TraesJAG7B03G04048540.1.CDS1"/>
    <property type="gene ID" value="TraesJAG7B03G04048540"/>
</dbReference>
<name>A0A3B6SD07_WHEAT</name>
<dbReference type="Gramene" id="TraesMAC7B03G04060940.1">
    <property type="protein sequence ID" value="TraesMAC7B03G04060940.1.CDS1"/>
    <property type="gene ID" value="TraesMAC7B03G04060940"/>
</dbReference>
<dbReference type="AlphaFoldDB" id="A0A3B6SD07"/>
<dbReference type="Gramene" id="TraesNOR7B03G04110910.1">
    <property type="protein sequence ID" value="TraesNOR7B03G04110910.1.CDS1"/>
    <property type="gene ID" value="TraesNOR7B03G04110910"/>
</dbReference>
<dbReference type="Proteomes" id="UP000019116">
    <property type="component" value="Chromosome 7B"/>
</dbReference>
<evidence type="ECO:0000313" key="2">
    <source>
        <dbReference type="Proteomes" id="UP000019116"/>
    </source>
</evidence>
<dbReference type="Gramene" id="TraesARI5B03G02950100.1">
    <property type="protein sequence ID" value="TraesARI5B03G02950100.1.CDS1"/>
    <property type="gene ID" value="TraesARI5B03G02950100"/>
</dbReference>
<reference evidence="1" key="1">
    <citation type="submission" date="2018-08" db="EMBL/GenBank/DDBJ databases">
        <authorList>
            <person name="Rossello M."/>
        </authorList>
    </citation>
    <scope>NUCLEOTIDE SEQUENCE [LARGE SCALE GENOMIC DNA]</scope>
    <source>
        <strain evidence="1">cv. Chinese Spring</strain>
    </source>
</reference>
<sequence length="130" mass="14957">MSDWAHASPPRLHIHSSDPALVDDDLAEHMIATRELSAKQWLLTMFDSLPHATLIRLVVTLWVIWTMRRKEIHEENYQTPLVTHQFIDRYIAELESIKRSSGVLDHAPPCVNWARLGMDSSSEWGGKDQC</sequence>
<keyword evidence="2" id="KW-1185">Reference proteome</keyword>